<sequence>MQSSNTESPAFISGQGADCNGKFLFYFTLIYLSFLHHILYKIGTFGSSLLIEGNFIITTSTSKSITL</sequence>
<proteinExistence type="predicted"/>
<keyword evidence="1" id="KW-0472">Membrane</keyword>
<evidence type="ECO:0000256" key="1">
    <source>
        <dbReference type="SAM" id="Phobius"/>
    </source>
</evidence>
<dbReference type="Proteomes" id="UP000694892">
    <property type="component" value="Chromosome 3L"/>
</dbReference>
<dbReference type="EMBL" id="CM004470">
    <property type="protein sequence ID" value="OCT90358.1"/>
    <property type="molecule type" value="Genomic_DNA"/>
</dbReference>
<keyword evidence="1" id="KW-0812">Transmembrane</keyword>
<feature type="transmembrane region" description="Helical" evidence="1">
    <location>
        <begin position="23"/>
        <end position="40"/>
    </location>
</feature>
<keyword evidence="1" id="KW-1133">Transmembrane helix</keyword>
<name>A0A974DER4_XENLA</name>
<reference evidence="3" key="1">
    <citation type="journal article" date="2016" name="Nature">
        <title>Genome evolution in the allotetraploid frog Xenopus laevis.</title>
        <authorList>
            <person name="Session A.M."/>
            <person name="Uno Y."/>
            <person name="Kwon T."/>
            <person name="Chapman J.A."/>
            <person name="Toyoda A."/>
            <person name="Takahashi S."/>
            <person name="Fukui A."/>
            <person name="Hikosaka A."/>
            <person name="Suzuki A."/>
            <person name="Kondo M."/>
            <person name="van Heeringen S.J."/>
            <person name="Quigley I."/>
            <person name="Heinz S."/>
            <person name="Ogino H."/>
            <person name="Ochi H."/>
            <person name="Hellsten U."/>
            <person name="Lyons J.B."/>
            <person name="Simakov O."/>
            <person name="Putnam N."/>
            <person name="Stites J."/>
            <person name="Kuroki Y."/>
            <person name="Tanaka T."/>
            <person name="Michiue T."/>
            <person name="Watanabe M."/>
            <person name="Bogdanovic O."/>
            <person name="Lister R."/>
            <person name="Georgiou G."/>
            <person name="Paranjpe S.S."/>
            <person name="van Kruijsbergen I."/>
            <person name="Shu S."/>
            <person name="Carlson J."/>
            <person name="Kinoshita T."/>
            <person name="Ohta Y."/>
            <person name="Mawaribuchi S."/>
            <person name="Jenkins J."/>
            <person name="Grimwood J."/>
            <person name="Schmutz J."/>
            <person name="Mitros T."/>
            <person name="Mozaffari S.V."/>
            <person name="Suzuki Y."/>
            <person name="Haramoto Y."/>
            <person name="Yamamoto T.S."/>
            <person name="Takagi C."/>
            <person name="Heald R."/>
            <person name="Miller K."/>
            <person name="Haudenschild C."/>
            <person name="Kitzman J."/>
            <person name="Nakayama T."/>
            <person name="Izutsu Y."/>
            <person name="Robert J."/>
            <person name="Fortriede J."/>
            <person name="Burns K."/>
            <person name="Lotay V."/>
            <person name="Karimi K."/>
            <person name="Yasuoka Y."/>
            <person name="Dichmann D.S."/>
            <person name="Flajnik M.F."/>
            <person name="Houston D.W."/>
            <person name="Shendure J."/>
            <person name="DuPasquier L."/>
            <person name="Vize P.D."/>
            <person name="Zorn A.M."/>
            <person name="Ito M."/>
            <person name="Marcotte E.M."/>
            <person name="Wallingford J.B."/>
            <person name="Ito Y."/>
            <person name="Asashima M."/>
            <person name="Ueno N."/>
            <person name="Matsuda Y."/>
            <person name="Veenstra G.J."/>
            <person name="Fujiyama A."/>
            <person name="Harland R.M."/>
            <person name="Taira M."/>
            <person name="Rokhsar D.S."/>
        </authorList>
    </citation>
    <scope>NUCLEOTIDE SEQUENCE [LARGE SCALE GENOMIC DNA]</scope>
    <source>
        <strain evidence="3">J</strain>
    </source>
</reference>
<accession>A0A974DER4</accession>
<dbReference type="AlphaFoldDB" id="A0A974DER4"/>
<evidence type="ECO:0000313" key="2">
    <source>
        <dbReference type="EMBL" id="OCT90358.1"/>
    </source>
</evidence>
<gene>
    <name evidence="2" type="ORF">XELAEV_18018970mg</name>
</gene>
<protein>
    <submittedName>
        <fullName evidence="2">Uncharacterized protein</fullName>
    </submittedName>
</protein>
<organism evidence="2 3">
    <name type="scientific">Xenopus laevis</name>
    <name type="common">African clawed frog</name>
    <dbReference type="NCBI Taxonomy" id="8355"/>
    <lineage>
        <taxon>Eukaryota</taxon>
        <taxon>Metazoa</taxon>
        <taxon>Chordata</taxon>
        <taxon>Craniata</taxon>
        <taxon>Vertebrata</taxon>
        <taxon>Euteleostomi</taxon>
        <taxon>Amphibia</taxon>
        <taxon>Batrachia</taxon>
        <taxon>Anura</taxon>
        <taxon>Pipoidea</taxon>
        <taxon>Pipidae</taxon>
        <taxon>Xenopodinae</taxon>
        <taxon>Xenopus</taxon>
        <taxon>Xenopus</taxon>
    </lineage>
</organism>
<evidence type="ECO:0000313" key="3">
    <source>
        <dbReference type="Proteomes" id="UP000694892"/>
    </source>
</evidence>